<dbReference type="Pfam" id="PF08570">
    <property type="entry name" value="DUF1761"/>
    <property type="match status" value="1"/>
</dbReference>
<evidence type="ECO:0000256" key="1">
    <source>
        <dbReference type="SAM" id="Phobius"/>
    </source>
</evidence>
<protein>
    <recommendedName>
        <fullName evidence="3">DUF1761 domain-containing protein</fullName>
    </recommendedName>
</protein>
<accession>B3T1G8</accession>
<evidence type="ECO:0000313" key="2">
    <source>
        <dbReference type="EMBL" id="ABZ06427.1"/>
    </source>
</evidence>
<dbReference type="InterPro" id="IPR013879">
    <property type="entry name" value="DUF1761"/>
</dbReference>
<feature type="transmembrane region" description="Helical" evidence="1">
    <location>
        <begin position="47"/>
        <end position="71"/>
    </location>
</feature>
<sequence length="176" mass="18742">MQILPRPRIRVSSGSGGLFYSRAASGSIPAQRLSIQRSSTMFGDVNFLAVGIAAVLAFALGALWYSAVLFAKPWMAGLGYTEERFKEMQAGMGLTYAISFLCWLVMATVLASIAPHFGDGVGATLHMGLMLWLGFGATVGLTNNRFSGTPIVVWIIDAGYQAVSVAIMAVVLGLWT</sequence>
<feature type="transmembrane region" description="Helical" evidence="1">
    <location>
        <begin position="120"/>
        <end position="139"/>
    </location>
</feature>
<keyword evidence="1" id="KW-1133">Transmembrane helix</keyword>
<dbReference type="EMBL" id="EU016575">
    <property type="protein sequence ID" value="ABZ06427.1"/>
    <property type="molecule type" value="Genomic_DNA"/>
</dbReference>
<keyword evidence="1" id="KW-0812">Transmembrane</keyword>
<proteinExistence type="predicted"/>
<name>B3T1G8_9ZZZZ</name>
<evidence type="ECO:0008006" key="3">
    <source>
        <dbReference type="Google" id="ProtNLM"/>
    </source>
</evidence>
<organism evidence="2">
    <name type="scientific">uncultured marine microorganism HF4000_009L19</name>
    <dbReference type="NCBI Taxonomy" id="455516"/>
    <lineage>
        <taxon>unclassified sequences</taxon>
        <taxon>environmental samples</taxon>
    </lineage>
</organism>
<gene>
    <name evidence="2" type="ORF">ALOHA_HF4000009L19ctg2g2</name>
</gene>
<feature type="transmembrane region" description="Helical" evidence="1">
    <location>
        <begin position="151"/>
        <end position="175"/>
    </location>
</feature>
<feature type="transmembrane region" description="Helical" evidence="1">
    <location>
        <begin position="92"/>
        <end position="114"/>
    </location>
</feature>
<keyword evidence="1" id="KW-0472">Membrane</keyword>
<reference evidence="2" key="1">
    <citation type="journal article" date="2008" name="ISME J.">
        <title>Genomic patterns of recombination, clonal divergence and environment in marine microbial populations.</title>
        <authorList>
            <person name="Konstantinidis K.T."/>
            <person name="Delong E.F."/>
        </authorList>
    </citation>
    <scope>NUCLEOTIDE SEQUENCE</scope>
</reference>
<dbReference type="AlphaFoldDB" id="B3T1G8"/>